<dbReference type="AlphaFoldDB" id="A0A0E9QZS3"/>
<dbReference type="EMBL" id="GBXM01086146">
    <property type="protein sequence ID" value="JAH22431.1"/>
    <property type="molecule type" value="Transcribed_RNA"/>
</dbReference>
<sequence length="22" mass="2428">MEKRCVGGRPSPQAIHCPALYN</sequence>
<name>A0A0E9QZS3_ANGAN</name>
<evidence type="ECO:0000313" key="1">
    <source>
        <dbReference type="EMBL" id="JAH22431.1"/>
    </source>
</evidence>
<protein>
    <submittedName>
        <fullName evidence="1">Uncharacterized protein</fullName>
    </submittedName>
</protein>
<accession>A0A0E9QZS3</accession>
<reference evidence="1" key="1">
    <citation type="submission" date="2014-11" db="EMBL/GenBank/DDBJ databases">
        <authorList>
            <person name="Amaro Gonzalez C."/>
        </authorList>
    </citation>
    <scope>NUCLEOTIDE SEQUENCE</scope>
</reference>
<proteinExistence type="predicted"/>
<organism evidence="1">
    <name type="scientific">Anguilla anguilla</name>
    <name type="common">European freshwater eel</name>
    <name type="synonym">Muraena anguilla</name>
    <dbReference type="NCBI Taxonomy" id="7936"/>
    <lineage>
        <taxon>Eukaryota</taxon>
        <taxon>Metazoa</taxon>
        <taxon>Chordata</taxon>
        <taxon>Craniata</taxon>
        <taxon>Vertebrata</taxon>
        <taxon>Euteleostomi</taxon>
        <taxon>Actinopterygii</taxon>
        <taxon>Neopterygii</taxon>
        <taxon>Teleostei</taxon>
        <taxon>Anguilliformes</taxon>
        <taxon>Anguillidae</taxon>
        <taxon>Anguilla</taxon>
    </lineage>
</organism>
<reference evidence="1" key="2">
    <citation type="journal article" date="2015" name="Fish Shellfish Immunol.">
        <title>Early steps in the European eel (Anguilla anguilla)-Vibrio vulnificus interaction in the gills: Role of the RtxA13 toxin.</title>
        <authorList>
            <person name="Callol A."/>
            <person name="Pajuelo D."/>
            <person name="Ebbesson L."/>
            <person name="Teles M."/>
            <person name="MacKenzie S."/>
            <person name="Amaro C."/>
        </authorList>
    </citation>
    <scope>NUCLEOTIDE SEQUENCE</scope>
</reference>